<feature type="domain" description="BD-FAE-like" evidence="3">
    <location>
        <begin position="152"/>
        <end position="282"/>
    </location>
</feature>
<gene>
    <name evidence="4" type="ORF">brsh051_21000</name>
</gene>
<evidence type="ECO:0000313" key="4">
    <source>
        <dbReference type="EMBL" id="BEH02819.1"/>
    </source>
</evidence>
<keyword evidence="2" id="KW-1133">Transmembrane helix</keyword>
<dbReference type="InterPro" id="IPR049492">
    <property type="entry name" value="BD-FAE-like_dom"/>
</dbReference>
<dbReference type="Gene3D" id="3.40.50.1820">
    <property type="entry name" value="alpha/beta hydrolase"/>
    <property type="match status" value="1"/>
</dbReference>
<reference evidence="4" key="1">
    <citation type="journal article" date="2024" name="Int. J. Syst. Evol. Microbiol.">
        <title>Brooklawnia propionicigenes sp. nov., a facultatively anaerobic, propionate-producing bacterium isolated from a methanogenic reactor treating waste from cattle farms.</title>
        <authorList>
            <person name="Akita Y."/>
            <person name="Ueki A."/>
            <person name="Tonouchi A."/>
            <person name="Sugawara Y."/>
            <person name="Honma S."/>
            <person name="Kaku N."/>
            <person name="Ueki K."/>
        </authorList>
    </citation>
    <scope>NUCLEOTIDE SEQUENCE</scope>
    <source>
        <strain evidence="4">SH051</strain>
    </source>
</reference>
<dbReference type="Pfam" id="PF20434">
    <property type="entry name" value="BD-FAE"/>
    <property type="match status" value="1"/>
</dbReference>
<dbReference type="Proteomes" id="UP001431656">
    <property type="component" value="Chromosome"/>
</dbReference>
<keyword evidence="1 4" id="KW-0378">Hydrolase</keyword>
<dbReference type="RefSeq" id="WP_286264767.1">
    <property type="nucleotide sequence ID" value="NZ_AP028056.1"/>
</dbReference>
<keyword evidence="5" id="KW-1185">Reference proteome</keyword>
<evidence type="ECO:0000313" key="5">
    <source>
        <dbReference type="Proteomes" id="UP001431656"/>
    </source>
</evidence>
<dbReference type="EMBL" id="AP028056">
    <property type="protein sequence ID" value="BEH02819.1"/>
    <property type="molecule type" value="Genomic_DNA"/>
</dbReference>
<dbReference type="AlphaFoldDB" id="A0AAN0MHQ5"/>
<feature type="transmembrane region" description="Helical" evidence="2">
    <location>
        <begin position="43"/>
        <end position="64"/>
    </location>
</feature>
<dbReference type="KEGG" id="broo:brsh051_21000"/>
<sequence>MPYGLYFSIAGLGIFVAAALWPPQRPRVLANITYILGMVINEIPHYGALLLAIWLGISIVSGDFGTPADITVAVALTALVAAGLFALGWRARTSRAIVAAALRDAGIEPARSSNEHATRRGWQITLFPFAVRPRSVVRERNVSYGPHRKQQLDVYYRKDRPTGGPTLLYLHGGGYFLGSKHHEARGLLYRFADRGWVCVSANYRLRPQAGFPDHMADAKRALAWLHEHAGDYGGDGRRVVMSGSSAGAHMSSISALSQQDPRYQPGFESADTSVSAVVGLYGYYGPYYGDDWNAALPSSPLVMDASSAPPFFLTHGTVDNNASVENSRELAAKLRAEAPTRPVYAELPGAQHGFDLVSSWRFEAILDGIEDFTDAVLPVSVNRR</sequence>
<dbReference type="GO" id="GO:0016787">
    <property type="term" value="F:hydrolase activity"/>
    <property type="evidence" value="ECO:0007669"/>
    <property type="project" value="UniProtKB-KW"/>
</dbReference>
<dbReference type="InterPro" id="IPR029058">
    <property type="entry name" value="AB_hydrolase_fold"/>
</dbReference>
<dbReference type="InterPro" id="IPR050300">
    <property type="entry name" value="GDXG_lipolytic_enzyme"/>
</dbReference>
<dbReference type="PANTHER" id="PTHR48081:SF33">
    <property type="entry name" value="KYNURENINE FORMAMIDASE"/>
    <property type="match status" value="1"/>
</dbReference>
<keyword evidence="2" id="KW-0812">Transmembrane</keyword>
<evidence type="ECO:0000256" key="2">
    <source>
        <dbReference type="SAM" id="Phobius"/>
    </source>
</evidence>
<organism evidence="4 5">
    <name type="scientific">Brooklawnia propionicigenes</name>
    <dbReference type="NCBI Taxonomy" id="3041175"/>
    <lineage>
        <taxon>Bacteria</taxon>
        <taxon>Bacillati</taxon>
        <taxon>Actinomycetota</taxon>
        <taxon>Actinomycetes</taxon>
        <taxon>Propionibacteriales</taxon>
        <taxon>Propionibacteriaceae</taxon>
        <taxon>Brooklawnia</taxon>
    </lineage>
</organism>
<protein>
    <submittedName>
        <fullName evidence="4">Alpha/beta hydrolase</fullName>
    </submittedName>
</protein>
<proteinExistence type="predicted"/>
<dbReference type="PANTHER" id="PTHR48081">
    <property type="entry name" value="AB HYDROLASE SUPERFAMILY PROTEIN C4A8.06C"/>
    <property type="match status" value="1"/>
</dbReference>
<feature type="transmembrane region" description="Helical" evidence="2">
    <location>
        <begin position="70"/>
        <end position="89"/>
    </location>
</feature>
<name>A0AAN0MHQ5_9ACTN</name>
<evidence type="ECO:0000259" key="3">
    <source>
        <dbReference type="Pfam" id="PF20434"/>
    </source>
</evidence>
<feature type="transmembrane region" description="Helical" evidence="2">
    <location>
        <begin position="6"/>
        <end position="22"/>
    </location>
</feature>
<accession>A0AAN0MHQ5</accession>
<keyword evidence="2" id="KW-0472">Membrane</keyword>
<dbReference type="SUPFAM" id="SSF53474">
    <property type="entry name" value="alpha/beta-Hydrolases"/>
    <property type="match status" value="1"/>
</dbReference>
<evidence type="ECO:0000256" key="1">
    <source>
        <dbReference type="ARBA" id="ARBA00022801"/>
    </source>
</evidence>